<proteinExistence type="predicted"/>
<evidence type="ECO:0000313" key="1">
    <source>
        <dbReference type="EMBL" id="KAL3309198.1"/>
    </source>
</evidence>
<protein>
    <submittedName>
        <fullName evidence="1">Uncharacterized protein</fullName>
    </submittedName>
</protein>
<gene>
    <name evidence="1" type="ORF">Ciccas_012256</name>
</gene>
<name>A0ABD2PQB6_9PLAT</name>
<dbReference type="Proteomes" id="UP001626550">
    <property type="component" value="Unassembled WGS sequence"/>
</dbReference>
<dbReference type="AlphaFoldDB" id="A0ABD2PQB6"/>
<keyword evidence="2" id="KW-1185">Reference proteome</keyword>
<accession>A0ABD2PQB6</accession>
<sequence>MHRINSHEKIKTVDVSGLKTLHQLIKAPVLKCSKSKKVIEKYQKDQFYSDLAEEVRKEVEINFIVNQTEDISTSMTVVSCISELLNKKIGDASIAENCLHVKDLAKLATYCYAGMKINRNVMPSPELVTETVEVSDLKILHELIRIPVAYCLSTSKIIEKYEQNLPEFDLSEEVIEAIENCEKQLTEYNYLDACAVLWVFLFHYKEEKDFRTLFSYYLRKFMKLYVQLKEKSSALEQVYDEYESTINSFVKAVTKADSEA</sequence>
<comment type="caution">
    <text evidence="1">The sequence shown here is derived from an EMBL/GenBank/DDBJ whole genome shotgun (WGS) entry which is preliminary data.</text>
</comment>
<evidence type="ECO:0000313" key="2">
    <source>
        <dbReference type="Proteomes" id="UP001626550"/>
    </source>
</evidence>
<reference evidence="1 2" key="1">
    <citation type="submission" date="2024-11" db="EMBL/GenBank/DDBJ databases">
        <title>Adaptive evolution of stress response genes in parasites aligns with host niche diversity.</title>
        <authorList>
            <person name="Hahn C."/>
            <person name="Resl P."/>
        </authorList>
    </citation>
    <scope>NUCLEOTIDE SEQUENCE [LARGE SCALE GENOMIC DNA]</scope>
    <source>
        <strain evidence="1">EGGRZ-B1_66</strain>
        <tissue evidence="1">Body</tissue>
    </source>
</reference>
<organism evidence="1 2">
    <name type="scientific">Cichlidogyrus casuarinus</name>
    <dbReference type="NCBI Taxonomy" id="1844966"/>
    <lineage>
        <taxon>Eukaryota</taxon>
        <taxon>Metazoa</taxon>
        <taxon>Spiralia</taxon>
        <taxon>Lophotrochozoa</taxon>
        <taxon>Platyhelminthes</taxon>
        <taxon>Monogenea</taxon>
        <taxon>Monopisthocotylea</taxon>
        <taxon>Dactylogyridea</taxon>
        <taxon>Ancyrocephalidae</taxon>
        <taxon>Cichlidogyrus</taxon>
    </lineage>
</organism>
<dbReference type="EMBL" id="JBJKFK010004188">
    <property type="protein sequence ID" value="KAL3309198.1"/>
    <property type="molecule type" value="Genomic_DNA"/>
</dbReference>